<organism evidence="2 3">
    <name type="scientific">Brassica carinata</name>
    <name type="common">Ethiopian mustard</name>
    <name type="synonym">Abyssinian cabbage</name>
    <dbReference type="NCBI Taxonomy" id="52824"/>
    <lineage>
        <taxon>Eukaryota</taxon>
        <taxon>Viridiplantae</taxon>
        <taxon>Streptophyta</taxon>
        <taxon>Embryophyta</taxon>
        <taxon>Tracheophyta</taxon>
        <taxon>Spermatophyta</taxon>
        <taxon>Magnoliopsida</taxon>
        <taxon>eudicotyledons</taxon>
        <taxon>Gunneridae</taxon>
        <taxon>Pentapetalae</taxon>
        <taxon>rosids</taxon>
        <taxon>malvids</taxon>
        <taxon>Brassicales</taxon>
        <taxon>Brassicaceae</taxon>
        <taxon>Brassiceae</taxon>
        <taxon>Brassica</taxon>
    </lineage>
</organism>
<reference evidence="2 3" key="1">
    <citation type="submission" date="2020-02" db="EMBL/GenBank/DDBJ databases">
        <authorList>
            <person name="Ma Q."/>
            <person name="Huang Y."/>
            <person name="Song X."/>
            <person name="Pei D."/>
        </authorList>
    </citation>
    <scope>NUCLEOTIDE SEQUENCE [LARGE SCALE GENOMIC DNA]</scope>
    <source>
        <strain evidence="2">Sxm20200214</strain>
        <tissue evidence="2">Leaf</tissue>
    </source>
</reference>
<accession>A0A8X7UYM1</accession>
<feature type="domain" description="Tf2-1-like SH3-like" evidence="1">
    <location>
        <begin position="51"/>
        <end position="100"/>
    </location>
</feature>
<evidence type="ECO:0000259" key="1">
    <source>
        <dbReference type="Pfam" id="PF24626"/>
    </source>
</evidence>
<keyword evidence="3" id="KW-1185">Reference proteome</keyword>
<dbReference type="Pfam" id="PF24626">
    <property type="entry name" value="SH3_Tf2-1"/>
    <property type="match status" value="1"/>
</dbReference>
<dbReference type="Proteomes" id="UP000886595">
    <property type="component" value="Unassembled WGS sequence"/>
</dbReference>
<dbReference type="EMBL" id="JAAMPC010000009">
    <property type="protein sequence ID" value="KAG2295604.1"/>
    <property type="molecule type" value="Genomic_DNA"/>
</dbReference>
<protein>
    <recommendedName>
        <fullName evidence="1">Tf2-1-like SH3-like domain-containing protein</fullName>
    </recommendedName>
</protein>
<dbReference type="InterPro" id="IPR056924">
    <property type="entry name" value="SH3_Tf2-1"/>
</dbReference>
<evidence type="ECO:0000313" key="2">
    <source>
        <dbReference type="EMBL" id="KAG2295604.1"/>
    </source>
</evidence>
<gene>
    <name evidence="2" type="ORF">Bca52824_042273</name>
</gene>
<evidence type="ECO:0000313" key="3">
    <source>
        <dbReference type="Proteomes" id="UP000886595"/>
    </source>
</evidence>
<dbReference type="OrthoDB" id="1721574at2759"/>
<dbReference type="AlphaFoldDB" id="A0A8X7UYM1"/>
<sequence length="118" mass="13179">MIPRCPLDLSVAPDRTRLHGEAVDFVIELEAVHQRARDKLEHSVAKYKAAADSKCRELRSRKIGPVEVVECINPNAYRVRLPPHIRTADVFNVKHLSRFHGDNDPLASETKLSSSGGT</sequence>
<comment type="caution">
    <text evidence="2">The sequence shown here is derived from an EMBL/GenBank/DDBJ whole genome shotgun (WGS) entry which is preliminary data.</text>
</comment>
<name>A0A8X7UYM1_BRACI</name>
<proteinExistence type="predicted"/>